<keyword evidence="3" id="KW-1185">Reference proteome</keyword>
<proteinExistence type="predicted"/>
<protein>
    <submittedName>
        <fullName evidence="2">Universal stress protein</fullName>
    </submittedName>
</protein>
<feature type="domain" description="UspA" evidence="1">
    <location>
        <begin position="12"/>
        <end position="136"/>
    </location>
</feature>
<gene>
    <name evidence="2" type="ORF">IC234_02885</name>
</gene>
<dbReference type="SUPFAM" id="SSF52402">
    <property type="entry name" value="Adenine nucleotide alpha hydrolases-like"/>
    <property type="match status" value="2"/>
</dbReference>
<feature type="domain" description="UspA" evidence="1">
    <location>
        <begin position="146"/>
        <end position="272"/>
    </location>
</feature>
<evidence type="ECO:0000259" key="1">
    <source>
        <dbReference type="Pfam" id="PF00582"/>
    </source>
</evidence>
<comment type="caution">
    <text evidence="2">The sequence shown here is derived from an EMBL/GenBank/DDBJ whole genome shotgun (WGS) entry which is preliminary data.</text>
</comment>
<accession>A0ABR8JM29</accession>
<organism evidence="2 3">
    <name type="scientific">Hymenobacter armeniacus</name>
    <dbReference type="NCBI Taxonomy" id="2771358"/>
    <lineage>
        <taxon>Bacteria</taxon>
        <taxon>Pseudomonadati</taxon>
        <taxon>Bacteroidota</taxon>
        <taxon>Cytophagia</taxon>
        <taxon>Cytophagales</taxon>
        <taxon>Hymenobacteraceae</taxon>
        <taxon>Hymenobacter</taxon>
    </lineage>
</organism>
<reference evidence="2 3" key="1">
    <citation type="submission" date="2020-09" db="EMBL/GenBank/DDBJ databases">
        <authorList>
            <person name="Kim M.K."/>
        </authorList>
    </citation>
    <scope>NUCLEOTIDE SEQUENCE [LARGE SCALE GENOMIC DNA]</scope>
    <source>
        <strain evidence="2 3">BT189</strain>
    </source>
</reference>
<dbReference type="Gene3D" id="3.40.50.12370">
    <property type="match status" value="1"/>
</dbReference>
<evidence type="ECO:0000313" key="2">
    <source>
        <dbReference type="EMBL" id="MBD2721057.1"/>
    </source>
</evidence>
<dbReference type="RefSeq" id="WP_190922318.1">
    <property type="nucleotide sequence ID" value="NZ_JACXAC010000001.1"/>
</dbReference>
<dbReference type="EMBL" id="JACXAC010000001">
    <property type="protein sequence ID" value="MBD2721057.1"/>
    <property type="molecule type" value="Genomic_DNA"/>
</dbReference>
<dbReference type="Proteomes" id="UP000606003">
    <property type="component" value="Unassembled WGS sequence"/>
</dbReference>
<name>A0ABR8JM29_9BACT</name>
<dbReference type="InterPro" id="IPR006016">
    <property type="entry name" value="UspA"/>
</dbReference>
<dbReference type="Pfam" id="PF00582">
    <property type="entry name" value="Usp"/>
    <property type="match status" value="2"/>
</dbReference>
<sequence>MSSPALLVLPDLFPGGGQAMPYAASLAEALQARLVLLHLRQDAQPTPAEHPGQHTRRRELKSLLALQNLASQQPVPASIVVLGDFLPEAVQGIVRQQRPWALVLSTPHAGAAPIEVVTSTALDLLRHSHCPLLVLPPGGAPAFAPRRLLLAVDGHEFTLPDYPRLVPELLARPGATLELLFVTDQKDPGAGARHRAVHSVRHSGLAPVPEGTWTNVVYHPDTAQGILQGAAERHADLLVLVARHHSLLGSLFHRSVTAQLIEARALPLLLVPALN</sequence>
<evidence type="ECO:0000313" key="3">
    <source>
        <dbReference type="Proteomes" id="UP000606003"/>
    </source>
</evidence>